<dbReference type="PROSITE" id="PS00211">
    <property type="entry name" value="ABC_TRANSPORTER_1"/>
    <property type="match status" value="1"/>
</dbReference>
<dbReference type="OrthoDB" id="9805601at2"/>
<evidence type="ECO:0000256" key="4">
    <source>
        <dbReference type="ARBA" id="ARBA00022967"/>
    </source>
</evidence>
<evidence type="ECO:0000313" key="8">
    <source>
        <dbReference type="Proteomes" id="UP000199754"/>
    </source>
</evidence>
<dbReference type="NCBIfam" id="NF010068">
    <property type="entry name" value="PRK13548.1"/>
    <property type="match status" value="1"/>
</dbReference>
<reference evidence="7 8" key="1">
    <citation type="submission" date="2017-07" db="EMBL/GenBank/DDBJ databases">
        <title>Genome Sequence of Sulfitobacter pseudonitzschiae Strain SMR1 Isolated from a culture of the Diatom Skeletonema marinoi.</title>
        <authorList>
            <person name="Topel M."/>
            <person name="Pinder M.I.M."/>
            <person name="Johansson O.N."/>
            <person name="Kourtchenko O."/>
            <person name="Godhe A."/>
            <person name="Clarke A.K."/>
        </authorList>
    </citation>
    <scope>NUCLEOTIDE SEQUENCE [LARGE SCALE GENOMIC DNA]</scope>
    <source>
        <strain evidence="7 8">SMR1</strain>
    </source>
</reference>
<dbReference type="EMBL" id="CP022415">
    <property type="protein sequence ID" value="ASM71738.1"/>
    <property type="molecule type" value="Genomic_DNA"/>
</dbReference>
<dbReference type="Proteomes" id="UP000199754">
    <property type="component" value="Chromosome"/>
</dbReference>
<feature type="domain" description="ABC transporter" evidence="6">
    <location>
        <begin position="2"/>
        <end position="237"/>
    </location>
</feature>
<dbReference type="InterPro" id="IPR003593">
    <property type="entry name" value="AAA+_ATPase"/>
</dbReference>
<dbReference type="RefSeq" id="WP_089419740.1">
    <property type="nucleotide sequence ID" value="NZ_CP022415.1"/>
</dbReference>
<keyword evidence="3 7" id="KW-0067">ATP-binding</keyword>
<keyword evidence="7" id="KW-0378">Hydrolase</keyword>
<gene>
    <name evidence="7" type="primary">hmuV</name>
    <name evidence="7" type="ORF">SULPSESMR1_00910</name>
</gene>
<evidence type="ECO:0000256" key="3">
    <source>
        <dbReference type="ARBA" id="ARBA00022840"/>
    </source>
</evidence>
<keyword evidence="4" id="KW-1278">Translocase</keyword>
<dbReference type="GO" id="GO:0005524">
    <property type="term" value="F:ATP binding"/>
    <property type="evidence" value="ECO:0007669"/>
    <property type="project" value="UniProtKB-KW"/>
</dbReference>
<name>A0A221JYC6_9RHOB</name>
<keyword evidence="8" id="KW-1185">Reference proteome</keyword>
<dbReference type="SMART" id="SM00382">
    <property type="entry name" value="AAA"/>
    <property type="match status" value="1"/>
</dbReference>
<dbReference type="GO" id="GO:0016887">
    <property type="term" value="F:ATP hydrolysis activity"/>
    <property type="evidence" value="ECO:0007669"/>
    <property type="project" value="InterPro"/>
</dbReference>
<dbReference type="PANTHER" id="PTHR42794:SF1">
    <property type="entry name" value="HEMIN IMPORT ATP-BINDING PROTEIN HMUV"/>
    <property type="match status" value="1"/>
</dbReference>
<dbReference type="AlphaFoldDB" id="A0A221JYC6"/>
<dbReference type="STRING" id="1402135.SAMN05444149_105142"/>
<accession>A0A221JYC6</accession>
<dbReference type="SUPFAM" id="SSF52540">
    <property type="entry name" value="P-loop containing nucleoside triphosphate hydrolases"/>
    <property type="match status" value="1"/>
</dbReference>
<dbReference type="CDD" id="cd03214">
    <property type="entry name" value="ABC_Iron-Siderophores_B12_Hemin"/>
    <property type="match status" value="1"/>
</dbReference>
<dbReference type="Gene3D" id="3.40.50.300">
    <property type="entry name" value="P-loop containing nucleotide triphosphate hydrolases"/>
    <property type="match status" value="1"/>
</dbReference>
<keyword evidence="2" id="KW-0547">Nucleotide-binding</keyword>
<dbReference type="PANTHER" id="PTHR42794">
    <property type="entry name" value="HEMIN IMPORT ATP-BINDING PROTEIN HMUV"/>
    <property type="match status" value="1"/>
</dbReference>
<keyword evidence="1" id="KW-0813">Transport</keyword>
<evidence type="ECO:0000256" key="5">
    <source>
        <dbReference type="ARBA" id="ARBA00037066"/>
    </source>
</evidence>
<evidence type="ECO:0000259" key="6">
    <source>
        <dbReference type="PROSITE" id="PS50893"/>
    </source>
</evidence>
<comment type="function">
    <text evidence="5">Part of the ABC transporter complex HmuTUV involved in hemin import. Responsible for energy coupling to the transport system.</text>
</comment>
<dbReference type="Pfam" id="PF00005">
    <property type="entry name" value="ABC_tran"/>
    <property type="match status" value="1"/>
</dbReference>
<evidence type="ECO:0000256" key="1">
    <source>
        <dbReference type="ARBA" id="ARBA00022448"/>
    </source>
</evidence>
<sequence length="268" mass="28258">MLHAKDIFVSYGAQNVLHGLTLTAQAGTLTAIVGPNGSGKTTLMRALTGEAGYKGTITLGDTDIATAKPYDLAAQRAVLPQATPLAFPFQAVEVVRLGLRGGIETADHLALTALARVGLDGYANRFYQELSGGEQQRVQLARVLCQVWRPVVDGTPRWLFLDEPVSSLDIGHQLTVMHIARDFARAGGGVVAVMHDLNLSAMFAHQVVLMQGGRIIGHGTPTEVLTDAQVSLAYGCDIRTSSAPTDGGWFMLPQSAGGADAAPTKRSA</sequence>
<dbReference type="InterPro" id="IPR017871">
    <property type="entry name" value="ABC_transporter-like_CS"/>
</dbReference>
<dbReference type="PROSITE" id="PS50893">
    <property type="entry name" value="ABC_TRANSPORTER_2"/>
    <property type="match status" value="1"/>
</dbReference>
<dbReference type="EC" id="3.6.3.-" evidence="7"/>
<protein>
    <submittedName>
        <fullName evidence="7">Hemin import ATP-binding protein HmuV</fullName>
        <ecNumber evidence="7">3.6.3.-</ecNumber>
    </submittedName>
</protein>
<proteinExistence type="predicted"/>
<evidence type="ECO:0000256" key="2">
    <source>
        <dbReference type="ARBA" id="ARBA00022741"/>
    </source>
</evidence>
<organism evidence="7 8">
    <name type="scientific">Pseudosulfitobacter pseudonitzschiae</name>
    <dbReference type="NCBI Taxonomy" id="1402135"/>
    <lineage>
        <taxon>Bacteria</taxon>
        <taxon>Pseudomonadati</taxon>
        <taxon>Pseudomonadota</taxon>
        <taxon>Alphaproteobacteria</taxon>
        <taxon>Rhodobacterales</taxon>
        <taxon>Roseobacteraceae</taxon>
        <taxon>Pseudosulfitobacter</taxon>
    </lineage>
</organism>
<dbReference type="InterPro" id="IPR027417">
    <property type="entry name" value="P-loop_NTPase"/>
</dbReference>
<dbReference type="InterPro" id="IPR003439">
    <property type="entry name" value="ABC_transporter-like_ATP-bd"/>
</dbReference>
<evidence type="ECO:0000313" key="7">
    <source>
        <dbReference type="EMBL" id="ASM71738.1"/>
    </source>
</evidence>
<dbReference type="KEGG" id="spse:SULPSESMR1_00910"/>